<gene>
    <name evidence="1" type="ORF">QQF64_017403</name>
</gene>
<sequence length="193" mass="22273">MITKNTVSIDSLKKSIDFAFEEVNALKTDVKNCKSTVNLNNTKISELEQKLNESKRYQHRWNLHLYGIPEHSEENIKLKVSNICVAVITDSSVAIRDDIDIVHRLGKLLDNRPRPVIIRFAKRSTRDLVWRQAKQSDYLRNHKLRFTVGLTQADKMLRMKLWPLVEAARKEGKRAFFVGGRAFVDGKVVHPPP</sequence>
<name>A0ABR3LIL6_9TELE</name>
<evidence type="ECO:0000313" key="1">
    <source>
        <dbReference type="EMBL" id="KAL1252710.1"/>
    </source>
</evidence>
<accession>A0ABR3LIL6</accession>
<dbReference type="Gene3D" id="3.30.70.1820">
    <property type="entry name" value="L1 transposable element, RRM domain"/>
    <property type="match status" value="1"/>
</dbReference>
<proteinExistence type="predicted"/>
<dbReference type="PANTHER" id="PTHR11505">
    <property type="entry name" value="L1 TRANSPOSABLE ELEMENT-RELATED"/>
    <property type="match status" value="1"/>
</dbReference>
<comment type="caution">
    <text evidence="1">The sequence shown here is derived from an EMBL/GenBank/DDBJ whole genome shotgun (WGS) entry which is preliminary data.</text>
</comment>
<reference evidence="1 2" key="1">
    <citation type="submission" date="2023-09" db="EMBL/GenBank/DDBJ databases">
        <authorList>
            <person name="Wang M."/>
        </authorList>
    </citation>
    <scope>NUCLEOTIDE SEQUENCE [LARGE SCALE GENOMIC DNA]</scope>
    <source>
        <strain evidence="1">GT-2023</strain>
        <tissue evidence="1">Liver</tissue>
    </source>
</reference>
<evidence type="ECO:0000313" key="2">
    <source>
        <dbReference type="Proteomes" id="UP001558613"/>
    </source>
</evidence>
<keyword evidence="2" id="KW-1185">Reference proteome</keyword>
<dbReference type="Proteomes" id="UP001558613">
    <property type="component" value="Unassembled WGS sequence"/>
</dbReference>
<dbReference type="InterPro" id="IPR004244">
    <property type="entry name" value="Transposase_22"/>
</dbReference>
<dbReference type="EMBL" id="JAYMGO010000021">
    <property type="protein sequence ID" value="KAL1252710.1"/>
    <property type="molecule type" value="Genomic_DNA"/>
</dbReference>
<organism evidence="1 2">
    <name type="scientific">Cirrhinus molitorella</name>
    <name type="common">mud carp</name>
    <dbReference type="NCBI Taxonomy" id="172907"/>
    <lineage>
        <taxon>Eukaryota</taxon>
        <taxon>Metazoa</taxon>
        <taxon>Chordata</taxon>
        <taxon>Craniata</taxon>
        <taxon>Vertebrata</taxon>
        <taxon>Euteleostomi</taxon>
        <taxon>Actinopterygii</taxon>
        <taxon>Neopterygii</taxon>
        <taxon>Teleostei</taxon>
        <taxon>Ostariophysi</taxon>
        <taxon>Cypriniformes</taxon>
        <taxon>Cyprinidae</taxon>
        <taxon>Labeoninae</taxon>
        <taxon>Labeonini</taxon>
        <taxon>Cirrhinus</taxon>
    </lineage>
</organism>
<evidence type="ECO:0008006" key="3">
    <source>
        <dbReference type="Google" id="ProtNLM"/>
    </source>
</evidence>
<protein>
    <recommendedName>
        <fullName evidence="3">L1 transposable element RRM domain-containing protein</fullName>
    </recommendedName>
</protein>